<dbReference type="PANTHER" id="PTHR10578:SF107">
    <property type="entry name" value="2-HYDROXYACID OXIDASE 1"/>
    <property type="match status" value="1"/>
</dbReference>
<dbReference type="InterPro" id="IPR013785">
    <property type="entry name" value="Aldolase_TIM"/>
</dbReference>
<keyword evidence="4" id="KW-0560">Oxidoreductase</keyword>
<evidence type="ECO:0000256" key="4">
    <source>
        <dbReference type="ARBA" id="ARBA00023002"/>
    </source>
</evidence>
<keyword evidence="3" id="KW-0288">FMN</keyword>
<organism evidence="8 9">
    <name type="scientific">Mesosutterella porci</name>
    <dbReference type="NCBI Taxonomy" id="2915351"/>
    <lineage>
        <taxon>Bacteria</taxon>
        <taxon>Pseudomonadati</taxon>
        <taxon>Pseudomonadota</taxon>
        <taxon>Betaproteobacteria</taxon>
        <taxon>Burkholderiales</taxon>
        <taxon>Sutterellaceae</taxon>
        <taxon>Mesosutterella</taxon>
    </lineage>
</organism>
<dbReference type="InterPro" id="IPR006311">
    <property type="entry name" value="TAT_signal"/>
</dbReference>
<evidence type="ECO:0000313" key="8">
    <source>
        <dbReference type="EMBL" id="MCG5030875.1"/>
    </source>
</evidence>
<evidence type="ECO:0000256" key="2">
    <source>
        <dbReference type="ARBA" id="ARBA00022630"/>
    </source>
</evidence>
<keyword evidence="9" id="KW-1185">Reference proteome</keyword>
<gene>
    <name evidence="8" type="ORF">MAF45_05380</name>
</gene>
<dbReference type="CDD" id="cd02809">
    <property type="entry name" value="alpha_hydroxyacid_oxid_FMN"/>
    <property type="match status" value="1"/>
</dbReference>
<evidence type="ECO:0000256" key="3">
    <source>
        <dbReference type="ARBA" id="ARBA00022643"/>
    </source>
</evidence>
<dbReference type="EMBL" id="JAKNCT010000005">
    <property type="protein sequence ID" value="MCG5030875.1"/>
    <property type="molecule type" value="Genomic_DNA"/>
</dbReference>
<keyword evidence="2" id="KW-0285">Flavoprotein</keyword>
<dbReference type="InterPro" id="IPR037396">
    <property type="entry name" value="FMN_HAD"/>
</dbReference>
<feature type="signal peptide" evidence="6">
    <location>
        <begin position="1"/>
        <end position="33"/>
    </location>
</feature>
<evidence type="ECO:0000256" key="5">
    <source>
        <dbReference type="ARBA" id="ARBA00024042"/>
    </source>
</evidence>
<evidence type="ECO:0000256" key="6">
    <source>
        <dbReference type="SAM" id="SignalP"/>
    </source>
</evidence>
<dbReference type="InterPro" id="IPR012133">
    <property type="entry name" value="Alpha-hydoxy_acid_DH_FMN"/>
</dbReference>
<accession>A0ABS9MQJ1</accession>
<dbReference type="SUPFAM" id="SSF51395">
    <property type="entry name" value="FMN-linked oxidoreductases"/>
    <property type="match status" value="1"/>
</dbReference>
<evidence type="ECO:0000256" key="1">
    <source>
        <dbReference type="ARBA" id="ARBA00001917"/>
    </source>
</evidence>
<dbReference type="PROSITE" id="PS51349">
    <property type="entry name" value="FMN_HYDROXY_ACID_DH_2"/>
    <property type="match status" value="1"/>
</dbReference>
<evidence type="ECO:0000313" key="9">
    <source>
        <dbReference type="Proteomes" id="UP001297600"/>
    </source>
</evidence>
<protein>
    <submittedName>
        <fullName evidence="8">Alpha-hydroxy-acid oxidizing protein</fullName>
    </submittedName>
</protein>
<proteinExistence type="inferred from homology"/>
<dbReference type="RefSeq" id="WP_237978527.1">
    <property type="nucleotide sequence ID" value="NZ_JAKNCT010000005.1"/>
</dbReference>
<comment type="cofactor">
    <cofactor evidence="1">
        <name>FMN</name>
        <dbReference type="ChEBI" id="CHEBI:58210"/>
    </cofactor>
</comment>
<dbReference type="PANTHER" id="PTHR10578">
    <property type="entry name" value="S -2-HYDROXY-ACID OXIDASE-RELATED"/>
    <property type="match status" value="1"/>
</dbReference>
<dbReference type="Gene3D" id="3.20.20.70">
    <property type="entry name" value="Aldolase class I"/>
    <property type="match status" value="1"/>
</dbReference>
<comment type="similarity">
    <text evidence="5">Belongs to the FMN-dependent alpha-hydroxy acid dehydrogenase family.</text>
</comment>
<dbReference type="PROSITE" id="PS51318">
    <property type="entry name" value="TAT"/>
    <property type="match status" value="1"/>
</dbReference>
<reference evidence="8 9" key="1">
    <citation type="submission" date="2022-02" db="EMBL/GenBank/DDBJ databases">
        <title>Mesosutterella porci, a novel member of the family Sutterellaceae from pig feces.</title>
        <authorList>
            <person name="Wylensek D."/>
            <person name="Clavel T."/>
        </authorList>
    </citation>
    <scope>NUCLEOTIDE SEQUENCE [LARGE SCALE GENOMIC DNA]</scope>
    <source>
        <strain evidence="9">oilRF-744-wt-GAM-9</strain>
    </source>
</reference>
<dbReference type="InterPro" id="IPR000262">
    <property type="entry name" value="FMN-dep_DH"/>
</dbReference>
<dbReference type="Proteomes" id="UP001297600">
    <property type="component" value="Unassembled WGS sequence"/>
</dbReference>
<dbReference type="Pfam" id="PF01070">
    <property type="entry name" value="FMN_dh"/>
    <property type="match status" value="2"/>
</dbReference>
<feature type="domain" description="FMN hydroxy acid dehydrogenase" evidence="7">
    <location>
        <begin position="85"/>
        <end position="391"/>
    </location>
</feature>
<sequence length="400" mass="42016">MTGIDLTRRSVFRAGAVLAAATTISGIPIVAQAAEEQKKIRPLTGKNLKMKDVLDRAREMMMPRCYVCAECNGRGPCIGQVPGFGGMGASRSFQANYDALAAVRLNARMVHDVHKPDTSIDFFGTKLSMPVMAAPTGGTTYNMGGRLTEEEFVTAICGGCTAAGTLGAVADGIGDPLEVFEKRLQTLKSKGFKAIVGLKPRRQADIIERMKIAANAGVVAFTIDLDSAGRAARATKGQTVEPKTPAQLRELVKASPLPLLFKGIMTVDEAKACLNAGAAGIVVSNHGGRTLADTPGTAEVLPEIADAVKGRCMILVDGCVKRGTDVEKYIALGANGCLAGRHFVRAAHGALADGVELFARTIRNELVVAMTLTGAASVKDISRRMIRMTPPPPLAFGVPA</sequence>
<evidence type="ECO:0000259" key="7">
    <source>
        <dbReference type="PROSITE" id="PS51349"/>
    </source>
</evidence>
<comment type="caution">
    <text evidence="8">The sequence shown here is derived from an EMBL/GenBank/DDBJ whole genome shotgun (WGS) entry which is preliminary data.</text>
</comment>
<keyword evidence="6" id="KW-0732">Signal</keyword>
<name>A0ABS9MQJ1_9BURK</name>
<dbReference type="PIRSF" id="PIRSF000138">
    <property type="entry name" value="Al-hdrx_acd_dh"/>
    <property type="match status" value="1"/>
</dbReference>
<feature type="chain" id="PRO_5046701963" evidence="6">
    <location>
        <begin position="34"/>
        <end position="400"/>
    </location>
</feature>